<evidence type="ECO:0000313" key="4">
    <source>
        <dbReference type="EMBL" id="TYA52512.1"/>
    </source>
</evidence>
<proteinExistence type="predicted"/>
<dbReference type="InterPro" id="IPR050245">
    <property type="entry name" value="PrsA_foldase"/>
</dbReference>
<dbReference type="Gene3D" id="3.10.50.40">
    <property type="match status" value="2"/>
</dbReference>
<dbReference type="InterPro" id="IPR027304">
    <property type="entry name" value="Trigger_fact/SurA_dom_sf"/>
</dbReference>
<feature type="chain" id="PRO_5022995820" evidence="2">
    <location>
        <begin position="20"/>
        <end position="649"/>
    </location>
</feature>
<sequence length="649" mass="75326">MHKYFLVVVFSFCFFLNYAQNSIDEILFTVANDPVYVSEFTRVFNKNIDLVKDESQKDVDEYLKLFINYKLKLKEAETLGLNEKSSYKNELANYKSQLAQNYLTDSKVTDELIEEAYYRTINEVKASHILIRLADNPSPQDTLKAYNELIKLRQRVINEGYETVKNEVHDGKTIYAEDLGYFTGFKMVYDFETAAYNTKVGEVSMPFKTRFGYHIVLVQDKRESRGERTVAHIMINNSRKDSLQESAKQRINDIYLKLQQGENFESLAKQFSEDQSSSSKGGMLSPFSGGQLTSIEFENEAFSLEKVGDITEPFQTEFGWHIIKLYNKKSVDDFESMRPELEAKVKKDSRSQLINSALTNKLKKQYLTPEEQPDLSYFVSILNDDYFSGRWTLPQDFKANDPLVKIGTKQVENEAFGNFIVKNQRRNIPKIDFNRLVSNNYEQFLEKELLQYKEEQLEVENKDYAYIVEEYRDGLLLFDLMETEIWNAAKKDSVGLNSFYSNNKENYFWNERVDAVVASSAKKATIKKVQKLLQEKQTPEQIKTLINSDTSIDVIFSSGIMDAQHQSLPKDFEFKTGVSDVYNFNNAFIVAEVKQVLPKELKTFEQAKGAVISDFQNYKEANWILDLEKKYKVTINKEVLTKVKSQINN</sequence>
<dbReference type="SUPFAM" id="SSF54534">
    <property type="entry name" value="FKBP-like"/>
    <property type="match status" value="2"/>
</dbReference>
<accession>A0A5D0G3C4</accession>
<dbReference type="InterPro" id="IPR046357">
    <property type="entry name" value="PPIase_dom_sf"/>
</dbReference>
<evidence type="ECO:0000256" key="2">
    <source>
        <dbReference type="SAM" id="SignalP"/>
    </source>
</evidence>
<comment type="caution">
    <text evidence="4">The sequence shown here is derived from an EMBL/GenBank/DDBJ whole genome shotgun (WGS) entry which is preliminary data.</text>
</comment>
<feature type="domain" description="PpiC" evidence="3">
    <location>
        <begin position="225"/>
        <end position="327"/>
    </location>
</feature>
<evidence type="ECO:0000313" key="5">
    <source>
        <dbReference type="Proteomes" id="UP000324550"/>
    </source>
</evidence>
<dbReference type="RefSeq" id="WP_148456842.1">
    <property type="nucleotide sequence ID" value="NZ_VSFC01000060.1"/>
</dbReference>
<organism evidence="4 5">
    <name type="scientific">Formosa maritima</name>
    <dbReference type="NCBI Taxonomy" id="2592046"/>
    <lineage>
        <taxon>Bacteria</taxon>
        <taxon>Pseudomonadati</taxon>
        <taxon>Bacteroidota</taxon>
        <taxon>Flavobacteriia</taxon>
        <taxon>Flavobacteriales</taxon>
        <taxon>Flavobacteriaceae</taxon>
        <taxon>Formosa</taxon>
    </lineage>
</organism>
<evidence type="ECO:0000259" key="3">
    <source>
        <dbReference type="PROSITE" id="PS50198"/>
    </source>
</evidence>
<dbReference type="SUPFAM" id="SSF109998">
    <property type="entry name" value="Triger factor/SurA peptide-binding domain-like"/>
    <property type="match status" value="1"/>
</dbReference>
<dbReference type="PROSITE" id="PS50198">
    <property type="entry name" value="PPIC_PPIASE_2"/>
    <property type="match status" value="2"/>
</dbReference>
<dbReference type="GO" id="GO:0003755">
    <property type="term" value="F:peptidyl-prolyl cis-trans isomerase activity"/>
    <property type="evidence" value="ECO:0007669"/>
    <property type="project" value="UniProtKB-KW"/>
</dbReference>
<gene>
    <name evidence="4" type="ORF">FVF61_12290</name>
</gene>
<feature type="signal peptide" evidence="2">
    <location>
        <begin position="1"/>
        <end position="19"/>
    </location>
</feature>
<protein>
    <submittedName>
        <fullName evidence="4">Peptidylprolyl isomerase</fullName>
    </submittedName>
</protein>
<dbReference type="PROSITE" id="PS01096">
    <property type="entry name" value="PPIC_PPIASE_1"/>
    <property type="match status" value="1"/>
</dbReference>
<reference evidence="4 5" key="1">
    <citation type="submission" date="2019-08" db="EMBL/GenBank/DDBJ databases">
        <title>Formosa sediminis sp. nov., isolated from marine sediment.</title>
        <authorList>
            <person name="Cao W.R."/>
        </authorList>
    </citation>
    <scope>NUCLEOTIDE SEQUENCE [LARGE SCALE GENOMIC DNA]</scope>
    <source>
        <strain evidence="4 5">1494</strain>
    </source>
</reference>
<dbReference type="PANTHER" id="PTHR47245:SF2">
    <property type="entry name" value="PEPTIDYL-PROLYL CIS-TRANS ISOMERASE HP_0175-RELATED"/>
    <property type="match status" value="1"/>
</dbReference>
<keyword evidence="5" id="KW-1185">Reference proteome</keyword>
<evidence type="ECO:0000256" key="1">
    <source>
        <dbReference type="PROSITE-ProRule" id="PRU00278"/>
    </source>
</evidence>
<dbReference type="PANTHER" id="PTHR47245">
    <property type="entry name" value="PEPTIDYLPROLYL ISOMERASE"/>
    <property type="match status" value="1"/>
</dbReference>
<keyword evidence="1 4" id="KW-0413">Isomerase</keyword>
<feature type="domain" description="PpiC" evidence="3">
    <location>
        <begin position="121"/>
        <end position="220"/>
    </location>
</feature>
<dbReference type="OrthoDB" id="14196at2"/>
<keyword evidence="2" id="KW-0732">Signal</keyword>
<dbReference type="Pfam" id="PF00639">
    <property type="entry name" value="Rotamase"/>
    <property type="match status" value="2"/>
</dbReference>
<dbReference type="InterPro" id="IPR000297">
    <property type="entry name" value="PPIase_PpiC"/>
</dbReference>
<dbReference type="InterPro" id="IPR023058">
    <property type="entry name" value="PPIase_PpiC_CS"/>
</dbReference>
<dbReference type="EMBL" id="VSFC01000060">
    <property type="protein sequence ID" value="TYA52512.1"/>
    <property type="molecule type" value="Genomic_DNA"/>
</dbReference>
<dbReference type="Proteomes" id="UP000324550">
    <property type="component" value="Unassembled WGS sequence"/>
</dbReference>
<dbReference type="AlphaFoldDB" id="A0A5D0G3C4"/>
<name>A0A5D0G3C4_9FLAO</name>
<keyword evidence="1" id="KW-0697">Rotamase</keyword>